<dbReference type="GO" id="GO:0000028">
    <property type="term" value="P:ribosomal small subunit assembly"/>
    <property type="evidence" value="ECO:0007669"/>
    <property type="project" value="TreeGrafter"/>
</dbReference>
<dbReference type="PANTHER" id="PTHR42698">
    <property type="entry name" value="GTPASE ERA"/>
    <property type="match status" value="1"/>
</dbReference>
<dbReference type="GO" id="GO:0005829">
    <property type="term" value="C:cytosol"/>
    <property type="evidence" value="ECO:0007669"/>
    <property type="project" value="TreeGrafter"/>
</dbReference>
<gene>
    <name evidence="4" type="ORF">IDM49_04935</name>
</gene>
<dbReference type="Gene3D" id="3.40.50.300">
    <property type="entry name" value="P-loop containing nucleotide triphosphate hydrolases"/>
    <property type="match status" value="1"/>
</dbReference>
<feature type="domain" description="Dynamin N-terminal" evidence="3">
    <location>
        <begin position="59"/>
        <end position="225"/>
    </location>
</feature>
<evidence type="ECO:0000259" key="3">
    <source>
        <dbReference type="Pfam" id="PF00350"/>
    </source>
</evidence>
<dbReference type="KEGG" id="rter:IDM49_04935"/>
<keyword evidence="5" id="KW-1185">Reference proteome</keyword>
<organism evidence="4 5">
    <name type="scientific">Rothia terrae</name>
    <dbReference type="NCBI Taxonomy" id="396015"/>
    <lineage>
        <taxon>Bacteria</taxon>
        <taxon>Bacillati</taxon>
        <taxon>Actinomycetota</taxon>
        <taxon>Actinomycetes</taxon>
        <taxon>Micrococcales</taxon>
        <taxon>Micrococcaceae</taxon>
        <taxon>Rothia</taxon>
    </lineage>
</organism>
<proteinExistence type="predicted"/>
<evidence type="ECO:0000256" key="2">
    <source>
        <dbReference type="SAM" id="Phobius"/>
    </source>
</evidence>
<dbReference type="InterPro" id="IPR045063">
    <property type="entry name" value="Dynamin_N"/>
</dbReference>
<dbReference type="SUPFAM" id="SSF52540">
    <property type="entry name" value="P-loop containing nucleoside triphosphate hydrolases"/>
    <property type="match status" value="1"/>
</dbReference>
<reference evidence="4 5" key="1">
    <citation type="submission" date="2020-09" db="EMBL/GenBank/DDBJ databases">
        <title>Investigation of environmental microbes.</title>
        <authorList>
            <person name="Ou Y."/>
            <person name="Kang Q."/>
        </authorList>
    </citation>
    <scope>NUCLEOTIDE SEQUENCE [LARGE SCALE GENOMIC DNA]</scope>
    <source>
        <strain evidence="4 5">KJZ-14</strain>
    </source>
</reference>
<evidence type="ECO:0000256" key="1">
    <source>
        <dbReference type="SAM" id="MobiDB-lite"/>
    </source>
</evidence>
<dbReference type="GO" id="GO:0005525">
    <property type="term" value="F:GTP binding"/>
    <property type="evidence" value="ECO:0007669"/>
    <property type="project" value="InterPro"/>
</dbReference>
<feature type="compositionally biased region" description="Polar residues" evidence="1">
    <location>
        <begin position="381"/>
        <end position="397"/>
    </location>
</feature>
<keyword evidence="2" id="KW-0472">Membrane</keyword>
<dbReference type="AlphaFoldDB" id="A0A7H2BG07"/>
<name>A0A7H2BG07_9MICC</name>
<evidence type="ECO:0000313" key="5">
    <source>
        <dbReference type="Proteomes" id="UP000516404"/>
    </source>
</evidence>
<keyword evidence="2" id="KW-0812">Transmembrane</keyword>
<dbReference type="RefSeq" id="WP_190725229.1">
    <property type="nucleotide sequence ID" value="NZ_CP061539.1"/>
</dbReference>
<protein>
    <submittedName>
        <fullName evidence="4">Dynamin family protein</fullName>
    </submittedName>
</protein>
<dbReference type="Pfam" id="PF00350">
    <property type="entry name" value="Dynamin_N"/>
    <property type="match status" value="1"/>
</dbReference>
<feature type="transmembrane region" description="Helical" evidence="2">
    <location>
        <begin position="457"/>
        <end position="482"/>
    </location>
</feature>
<dbReference type="GO" id="GO:0019843">
    <property type="term" value="F:rRNA binding"/>
    <property type="evidence" value="ECO:0007669"/>
    <property type="project" value="TreeGrafter"/>
</dbReference>
<feature type="transmembrane region" description="Helical" evidence="2">
    <location>
        <begin position="502"/>
        <end position="522"/>
    </location>
</feature>
<dbReference type="PANTHER" id="PTHR42698:SF1">
    <property type="entry name" value="GTPASE ERA, MITOCHONDRIAL"/>
    <property type="match status" value="1"/>
</dbReference>
<dbReference type="InterPro" id="IPR005662">
    <property type="entry name" value="GTPase_Era-like"/>
</dbReference>
<dbReference type="EMBL" id="CP061539">
    <property type="protein sequence ID" value="QNV38603.1"/>
    <property type="molecule type" value="Genomic_DNA"/>
</dbReference>
<feature type="region of interest" description="Disordered" evidence="1">
    <location>
        <begin position="373"/>
        <end position="397"/>
    </location>
</feature>
<dbReference type="InterPro" id="IPR027417">
    <property type="entry name" value="P-loop_NTPase"/>
</dbReference>
<accession>A0A7H2BG07</accession>
<dbReference type="GeneID" id="96623572"/>
<sequence length="572" mass="62531">MARLDKDSSLTALSRKVEGVHAAWELGQGRVDPQVLEDVQRILERTSSRRELSAEHTVIGFFGATGSGKSTLFNAVVGKELARSATRRPTTSTAQAAVWGEAGSQELLDWLQVKNATVMDESAEDAVEALNSAQVPVKTGIWNKVKSSVGRGSTVTAHGGLILLDLPDFDSIEASNRAIVERMVSMVDVLVWVVDPQKYADAVIHDDFIAPLSQHGGVMLAVLNQADRLEEAEIPHVLDSLKLLLAQDGLSGSLLAQPLAVSARTGYNINRLREVLGRVAVEKSAAVSRIAADIDSARENLQHHDGGGMPDGITGTSTRTLENKLYSASGAPQVVKAAGDTYKLHAAQSTGWIPTRWLLSMRKDPLKRLHLHQDHDGEPISKSSLPPQSAGQKANMSSALRGFASMSSEGTGEPWSHSIRQAARSREDELPNALERAIATTHYRAEKKQWWWHLFNAIQWIGIIGALVGLLWLTGLFVAQYFQIQLPEPPTVEEFPLPVPTLLVVTGLLLGVVIAMLGRLFTAVGHRMYAKKIERQIFANISEVAQNYVVHPVREELDRRERFVEALDSARD</sequence>
<evidence type="ECO:0000313" key="4">
    <source>
        <dbReference type="EMBL" id="QNV38603.1"/>
    </source>
</evidence>
<dbReference type="Proteomes" id="UP000516404">
    <property type="component" value="Chromosome"/>
</dbReference>
<dbReference type="GO" id="GO:0043024">
    <property type="term" value="F:ribosomal small subunit binding"/>
    <property type="evidence" value="ECO:0007669"/>
    <property type="project" value="TreeGrafter"/>
</dbReference>
<keyword evidence="2" id="KW-1133">Transmembrane helix</keyword>